<proteinExistence type="predicted"/>
<dbReference type="PROSITE" id="PS51793">
    <property type="entry name" value="MIS18"/>
    <property type="match status" value="1"/>
</dbReference>
<dbReference type="PANTHER" id="PTHR16431:SF1">
    <property type="entry name" value="NEUROGENIC PROTEIN MASTERMIND"/>
    <property type="match status" value="1"/>
</dbReference>
<keyword evidence="9" id="KW-0539">Nucleus</keyword>
<evidence type="ECO:0000256" key="8">
    <source>
        <dbReference type="ARBA" id="ARBA00022833"/>
    </source>
</evidence>
<gene>
    <name evidence="14" type="ORF">LSH36_9g15054</name>
</gene>
<dbReference type="InterPro" id="IPR034752">
    <property type="entry name" value="Mis18"/>
</dbReference>
<keyword evidence="7" id="KW-0498">Mitosis</keyword>
<feature type="region of interest" description="Disordered" evidence="12">
    <location>
        <begin position="393"/>
        <end position="420"/>
    </location>
</feature>
<evidence type="ECO:0000256" key="6">
    <source>
        <dbReference type="ARBA" id="ARBA00022723"/>
    </source>
</evidence>
<evidence type="ECO:0000256" key="2">
    <source>
        <dbReference type="ARBA" id="ARBA00004123"/>
    </source>
</evidence>
<feature type="compositionally biased region" description="Basic and acidic residues" evidence="12">
    <location>
        <begin position="393"/>
        <end position="402"/>
    </location>
</feature>
<evidence type="ECO:0000256" key="10">
    <source>
        <dbReference type="ARBA" id="ARBA00023306"/>
    </source>
</evidence>
<organism evidence="14 15">
    <name type="scientific">Paralvinella palmiformis</name>
    <dbReference type="NCBI Taxonomy" id="53620"/>
    <lineage>
        <taxon>Eukaryota</taxon>
        <taxon>Metazoa</taxon>
        <taxon>Spiralia</taxon>
        <taxon>Lophotrochozoa</taxon>
        <taxon>Annelida</taxon>
        <taxon>Polychaeta</taxon>
        <taxon>Sedentaria</taxon>
        <taxon>Canalipalpata</taxon>
        <taxon>Terebellida</taxon>
        <taxon>Terebelliformia</taxon>
        <taxon>Alvinellidae</taxon>
        <taxon>Paralvinella</taxon>
    </lineage>
</organism>
<comment type="subcellular location">
    <subcellularLocation>
        <location evidence="3">Chromosome</location>
        <location evidence="3">Centromere</location>
    </subcellularLocation>
    <subcellularLocation>
        <location evidence="2">Nucleus</location>
    </subcellularLocation>
</comment>
<evidence type="ECO:0000256" key="7">
    <source>
        <dbReference type="ARBA" id="ARBA00022776"/>
    </source>
</evidence>
<keyword evidence="11" id="KW-0137">Centromere</keyword>
<evidence type="ECO:0000256" key="11">
    <source>
        <dbReference type="ARBA" id="ARBA00023328"/>
    </source>
</evidence>
<keyword evidence="4" id="KW-0158">Chromosome</keyword>
<feature type="region of interest" description="Disordered" evidence="12">
    <location>
        <begin position="42"/>
        <end position="94"/>
    </location>
</feature>
<sequence length="445" mass="49914">MVLSYLSHSPDHWLRKVKNRRTDSRKVHKEVYVIGEDPKVHAVTSASGRGRGWSRGSGTQQGRGRQGEPLHSRGRGGGRPSKGEQHSGTHQVEEEDENYSHLINIVTNKDCGGNAGDSDWWEDLVVIQSGWLRLKGPSSDFLQHRCLIIKHKDYTWLSVVEEGIPKPGTGNHGNTPKTSSSGRIVRATIYKEAEVSMMAKRLGDKISIVNKMAGKASREIETSCETIESIEADPYDKECPMVFYCNKCSAIIGDSFSWLCVNKGIQAVVLQTVTDKVIECDELFMSPSGPDKGSTFVNLRCSGCSENIGRMYKSTAPHLDELRNVYNLYAPKIDSYIIGSAKVTNLDLKKEDGSKVAYCFSQIRKVIVEFNNRMTVIEEHLDIENSFRRSENHDATDDECHKTGCKSETSAGTLSKHNENAHSFKRKTMESFKDEKLLWKKNKLH</sequence>
<keyword evidence="15" id="KW-1185">Reference proteome</keyword>
<keyword evidence="5" id="KW-0132">Cell division</keyword>
<evidence type="ECO:0000259" key="13">
    <source>
        <dbReference type="PROSITE" id="PS51793"/>
    </source>
</evidence>
<keyword evidence="6" id="KW-0479">Metal-binding</keyword>
<accession>A0AAD9KE15</accession>
<name>A0AAD9KE15_9ANNE</name>
<comment type="function">
    <text evidence="1">Required for recruitment of CENPA to centromeres and normal chromosome segregation during mitosis.</text>
</comment>
<dbReference type="Proteomes" id="UP001208570">
    <property type="component" value="Unassembled WGS sequence"/>
</dbReference>
<dbReference type="EMBL" id="JAODUP010000009">
    <property type="protein sequence ID" value="KAK2169542.1"/>
    <property type="molecule type" value="Genomic_DNA"/>
</dbReference>
<dbReference type="GO" id="GO:0000785">
    <property type="term" value="C:chromatin"/>
    <property type="evidence" value="ECO:0007669"/>
    <property type="project" value="TreeGrafter"/>
</dbReference>
<dbReference type="GO" id="GO:0000775">
    <property type="term" value="C:chromosome, centromeric region"/>
    <property type="evidence" value="ECO:0007669"/>
    <property type="project" value="UniProtKB-SubCell"/>
</dbReference>
<evidence type="ECO:0000313" key="15">
    <source>
        <dbReference type="Proteomes" id="UP001208570"/>
    </source>
</evidence>
<feature type="compositionally biased region" description="Gly residues" evidence="12">
    <location>
        <begin position="49"/>
        <end position="61"/>
    </location>
</feature>
<comment type="caution">
    <text evidence="14">The sequence shown here is derived from an EMBL/GenBank/DDBJ whole genome shotgun (WGS) entry which is preliminary data.</text>
</comment>
<protein>
    <recommendedName>
        <fullName evidence="13">Mis18 domain-containing protein</fullName>
    </recommendedName>
</protein>
<evidence type="ECO:0000256" key="4">
    <source>
        <dbReference type="ARBA" id="ARBA00022454"/>
    </source>
</evidence>
<keyword evidence="8" id="KW-0862">Zinc</keyword>
<evidence type="ECO:0000256" key="12">
    <source>
        <dbReference type="SAM" id="MobiDB-lite"/>
    </source>
</evidence>
<keyword evidence="10" id="KW-0131">Cell cycle</keyword>
<evidence type="ECO:0000256" key="1">
    <source>
        <dbReference type="ARBA" id="ARBA00003694"/>
    </source>
</evidence>
<evidence type="ECO:0000256" key="3">
    <source>
        <dbReference type="ARBA" id="ARBA00004584"/>
    </source>
</evidence>
<dbReference type="InterPro" id="IPR004910">
    <property type="entry name" value="Yippee/Mis18/Cereblon"/>
</dbReference>
<evidence type="ECO:0000313" key="14">
    <source>
        <dbReference type="EMBL" id="KAK2169542.1"/>
    </source>
</evidence>
<dbReference type="GO" id="GO:0005634">
    <property type="term" value="C:nucleus"/>
    <property type="evidence" value="ECO:0007669"/>
    <property type="project" value="UniProtKB-SubCell"/>
</dbReference>
<feature type="compositionally biased region" description="Polar residues" evidence="12">
    <location>
        <begin position="406"/>
        <end position="415"/>
    </location>
</feature>
<dbReference type="AlphaFoldDB" id="A0AAD9KE15"/>
<evidence type="ECO:0000256" key="5">
    <source>
        <dbReference type="ARBA" id="ARBA00022618"/>
    </source>
</evidence>
<dbReference type="PANTHER" id="PTHR16431">
    <property type="entry name" value="NEUROGENIC PROTEIN MASTERMIND"/>
    <property type="match status" value="1"/>
</dbReference>
<dbReference type="GO" id="GO:0007059">
    <property type="term" value="P:chromosome segregation"/>
    <property type="evidence" value="ECO:0007669"/>
    <property type="project" value="TreeGrafter"/>
</dbReference>
<dbReference type="GO" id="GO:0034080">
    <property type="term" value="P:CENP-A containing chromatin assembly"/>
    <property type="evidence" value="ECO:0007669"/>
    <property type="project" value="TreeGrafter"/>
</dbReference>
<reference evidence="14" key="1">
    <citation type="journal article" date="2023" name="Mol. Biol. Evol.">
        <title>Third-Generation Sequencing Reveals the Adaptive Role of the Epigenome in Three Deep-Sea Polychaetes.</title>
        <authorList>
            <person name="Perez M."/>
            <person name="Aroh O."/>
            <person name="Sun Y."/>
            <person name="Lan Y."/>
            <person name="Juniper S.K."/>
            <person name="Young C.R."/>
            <person name="Angers B."/>
            <person name="Qian P.Y."/>
        </authorList>
    </citation>
    <scope>NUCLEOTIDE SEQUENCE</scope>
    <source>
        <strain evidence="14">P08H-3</strain>
    </source>
</reference>
<dbReference type="GO" id="GO:0051301">
    <property type="term" value="P:cell division"/>
    <property type="evidence" value="ECO:0007669"/>
    <property type="project" value="UniProtKB-KW"/>
</dbReference>
<feature type="domain" description="Mis18" evidence="13">
    <location>
        <begin position="240"/>
        <end position="338"/>
    </location>
</feature>
<evidence type="ECO:0000256" key="9">
    <source>
        <dbReference type="ARBA" id="ARBA00023242"/>
    </source>
</evidence>
<dbReference type="Pfam" id="PF03226">
    <property type="entry name" value="Yippee-Mis18"/>
    <property type="match status" value="1"/>
</dbReference>
<dbReference type="GO" id="GO:0046872">
    <property type="term" value="F:metal ion binding"/>
    <property type="evidence" value="ECO:0007669"/>
    <property type="project" value="UniProtKB-KW"/>
</dbReference>